<dbReference type="OrthoDB" id="72053at2759"/>
<comment type="caution">
    <text evidence="2">The sequence shown here is derived from an EMBL/GenBank/DDBJ whole genome shotgun (WGS) entry which is preliminary data.</text>
</comment>
<name>A0A2T6ZID0_TUBBO</name>
<dbReference type="AlphaFoldDB" id="A0A2T6ZID0"/>
<dbReference type="Proteomes" id="UP000244722">
    <property type="component" value="Unassembled WGS sequence"/>
</dbReference>
<organism evidence="2 3">
    <name type="scientific">Tuber borchii</name>
    <name type="common">White truffle</name>
    <dbReference type="NCBI Taxonomy" id="42251"/>
    <lineage>
        <taxon>Eukaryota</taxon>
        <taxon>Fungi</taxon>
        <taxon>Dikarya</taxon>
        <taxon>Ascomycota</taxon>
        <taxon>Pezizomycotina</taxon>
        <taxon>Pezizomycetes</taxon>
        <taxon>Pezizales</taxon>
        <taxon>Tuberaceae</taxon>
        <taxon>Tuber</taxon>
    </lineage>
</organism>
<protein>
    <submittedName>
        <fullName evidence="2">Uncharacterized protein</fullName>
    </submittedName>
</protein>
<feature type="region of interest" description="Disordered" evidence="1">
    <location>
        <begin position="1"/>
        <end position="36"/>
    </location>
</feature>
<dbReference type="EMBL" id="NESQ01000241">
    <property type="protein sequence ID" value="PUU75241.1"/>
    <property type="molecule type" value="Genomic_DNA"/>
</dbReference>
<reference evidence="2 3" key="1">
    <citation type="submission" date="2017-04" db="EMBL/GenBank/DDBJ databases">
        <title>Draft genome sequence of Tuber borchii Vittad., a whitish edible truffle.</title>
        <authorList>
            <consortium name="DOE Joint Genome Institute"/>
            <person name="Murat C."/>
            <person name="Kuo A."/>
            <person name="Barry K.W."/>
            <person name="Clum A."/>
            <person name="Dockter R.B."/>
            <person name="Fauchery L."/>
            <person name="Iotti M."/>
            <person name="Kohler A."/>
            <person name="Labutti K."/>
            <person name="Lindquist E.A."/>
            <person name="Lipzen A."/>
            <person name="Ohm R.A."/>
            <person name="Wang M."/>
            <person name="Grigoriev I.V."/>
            <person name="Zambonelli A."/>
            <person name="Martin F.M."/>
        </authorList>
    </citation>
    <scope>NUCLEOTIDE SEQUENCE [LARGE SCALE GENOMIC DNA]</scope>
    <source>
        <strain evidence="2 3">Tbo3840</strain>
    </source>
</reference>
<keyword evidence="3" id="KW-1185">Reference proteome</keyword>
<evidence type="ECO:0000313" key="2">
    <source>
        <dbReference type="EMBL" id="PUU75241.1"/>
    </source>
</evidence>
<dbReference type="STRING" id="42251.A0A2T6ZID0"/>
<evidence type="ECO:0000313" key="3">
    <source>
        <dbReference type="Proteomes" id="UP000244722"/>
    </source>
</evidence>
<proteinExistence type="predicted"/>
<evidence type="ECO:0000256" key="1">
    <source>
        <dbReference type="SAM" id="MobiDB-lite"/>
    </source>
</evidence>
<accession>A0A2T6ZID0</accession>
<sequence>MPPSSSTSTLDATSTSATAVPMRTNPDPHGPIEIPEWDFRGPSSQVIAPGWYGTALTYTRSNVSLARPSPATVPFTEFYNFTFASYESSRADDCVFIELWGGGDHDMFIEGFALFGGEIFSENFPRTIKPINLSAPWSAEVRKVAAEETKKWAPNAAMLRLRRIWSLPEIEKGIGDNAEEKIEVAVEDGREGTKVGTKGVEDMAEEVANVLKSPKDDIGDEGY</sequence>
<gene>
    <name evidence="2" type="ORF">B9Z19DRAFT_1067581</name>
</gene>
<feature type="compositionally biased region" description="Low complexity" evidence="1">
    <location>
        <begin position="1"/>
        <end position="19"/>
    </location>
</feature>